<comment type="caution">
    <text evidence="2">The sequence shown here is derived from an EMBL/GenBank/DDBJ whole genome shotgun (WGS) entry which is preliminary data.</text>
</comment>
<reference evidence="2" key="1">
    <citation type="journal article" date="2023" name="Mol. Phylogenet. Evol.">
        <title>Genome-scale phylogeny and comparative genomics of the fungal order Sordariales.</title>
        <authorList>
            <person name="Hensen N."/>
            <person name="Bonometti L."/>
            <person name="Westerberg I."/>
            <person name="Brannstrom I.O."/>
            <person name="Guillou S."/>
            <person name="Cros-Aarteil S."/>
            <person name="Calhoun S."/>
            <person name="Haridas S."/>
            <person name="Kuo A."/>
            <person name="Mondo S."/>
            <person name="Pangilinan J."/>
            <person name="Riley R."/>
            <person name="LaButti K."/>
            <person name="Andreopoulos B."/>
            <person name="Lipzen A."/>
            <person name="Chen C."/>
            <person name="Yan M."/>
            <person name="Daum C."/>
            <person name="Ng V."/>
            <person name="Clum A."/>
            <person name="Steindorff A."/>
            <person name="Ohm R.A."/>
            <person name="Martin F."/>
            <person name="Silar P."/>
            <person name="Natvig D.O."/>
            <person name="Lalanne C."/>
            <person name="Gautier V."/>
            <person name="Ament-Velasquez S.L."/>
            <person name="Kruys A."/>
            <person name="Hutchinson M.I."/>
            <person name="Powell A.J."/>
            <person name="Barry K."/>
            <person name="Miller A.N."/>
            <person name="Grigoriev I.V."/>
            <person name="Debuchy R."/>
            <person name="Gladieux P."/>
            <person name="Hiltunen Thoren M."/>
            <person name="Johannesson H."/>
        </authorList>
    </citation>
    <scope>NUCLEOTIDE SEQUENCE</scope>
    <source>
        <strain evidence="2">PSN324</strain>
    </source>
</reference>
<dbReference type="InterPro" id="IPR036396">
    <property type="entry name" value="Cyt_P450_sf"/>
</dbReference>
<dbReference type="GO" id="GO:0016705">
    <property type="term" value="F:oxidoreductase activity, acting on paired donors, with incorporation or reduction of molecular oxygen"/>
    <property type="evidence" value="ECO:0007669"/>
    <property type="project" value="InterPro"/>
</dbReference>
<accession>A0AAV9H6J4</accession>
<dbReference type="EMBL" id="MU865178">
    <property type="protein sequence ID" value="KAK4456679.1"/>
    <property type="molecule type" value="Genomic_DNA"/>
</dbReference>
<proteinExistence type="predicted"/>
<protein>
    <recommendedName>
        <fullName evidence="4">Cytochrome P450</fullName>
    </recommendedName>
</protein>
<dbReference type="GO" id="GO:0004497">
    <property type="term" value="F:monooxygenase activity"/>
    <property type="evidence" value="ECO:0007669"/>
    <property type="project" value="InterPro"/>
</dbReference>
<name>A0AAV9H6J4_9PEZI</name>
<dbReference type="GO" id="GO:0005506">
    <property type="term" value="F:iron ion binding"/>
    <property type="evidence" value="ECO:0007669"/>
    <property type="project" value="InterPro"/>
</dbReference>
<gene>
    <name evidence="2" type="ORF">QBC42DRAFT_190417</name>
</gene>
<evidence type="ECO:0000256" key="1">
    <source>
        <dbReference type="SAM" id="Phobius"/>
    </source>
</evidence>
<sequence>MLAFAAISLCQLKFLSHYTYQYAPRVILPAIGFFLCLLLVIALLYHLQNSYRFLDDVLRGLNNTEESHNVQQWLHQQRSVINFEFAGPAATKQDHLFLRASANWRVREAFGIENSLTATLALDTHKSFLSIASQHVNKRTRDWTRLYQVAKTFIQAEIAAARLTSGRRSTTTPLAECVQCACLTVVLFDNFAVTDPRALPRQALVTIASEINKQWLKSKAKSEPDLPDTQVPTRSALLSETISSLNLMIPRADESYNAHDDAAGGEGLGLGLGLRPEEILGLIMPQYETLWRVVLLAFVTAYHRQPDPSLVKRVEKVPECLGNPAEEREGLKVAKESLRLYPSNKRIYRCAHAESLTSSSSSSSSSSSLSLSAADLELSHRHPSIWGPDDPLRFRPSRFDPSELTPLQRKLSYFPYSLRPHRCPAFSGFGDRMITALVVCLGRELGPSVGRVRFGGVQVGAGSLGNGSSELDLDESIPLPTGRDEVQGWVLELNEMVMI</sequence>
<keyword evidence="1" id="KW-0472">Membrane</keyword>
<dbReference type="SUPFAM" id="SSF48264">
    <property type="entry name" value="Cytochrome P450"/>
    <property type="match status" value="1"/>
</dbReference>
<dbReference type="Gene3D" id="1.10.630.10">
    <property type="entry name" value="Cytochrome P450"/>
    <property type="match status" value="1"/>
</dbReference>
<evidence type="ECO:0000313" key="3">
    <source>
        <dbReference type="Proteomes" id="UP001321749"/>
    </source>
</evidence>
<dbReference type="AlphaFoldDB" id="A0AAV9H6J4"/>
<keyword evidence="1" id="KW-0812">Transmembrane</keyword>
<reference evidence="2" key="2">
    <citation type="submission" date="2023-06" db="EMBL/GenBank/DDBJ databases">
        <authorList>
            <consortium name="Lawrence Berkeley National Laboratory"/>
            <person name="Mondo S.J."/>
            <person name="Hensen N."/>
            <person name="Bonometti L."/>
            <person name="Westerberg I."/>
            <person name="Brannstrom I.O."/>
            <person name="Guillou S."/>
            <person name="Cros-Aarteil S."/>
            <person name="Calhoun S."/>
            <person name="Haridas S."/>
            <person name="Kuo A."/>
            <person name="Pangilinan J."/>
            <person name="Riley R."/>
            <person name="Labutti K."/>
            <person name="Andreopoulos B."/>
            <person name="Lipzen A."/>
            <person name="Chen C."/>
            <person name="Yanf M."/>
            <person name="Daum C."/>
            <person name="Ng V."/>
            <person name="Clum A."/>
            <person name="Steindorff A."/>
            <person name="Ohm R."/>
            <person name="Martin F."/>
            <person name="Silar P."/>
            <person name="Natvig D."/>
            <person name="Lalanne C."/>
            <person name="Gautier V."/>
            <person name="Ament-Velasquez S.L."/>
            <person name="Kruys A."/>
            <person name="Hutchinson M.I."/>
            <person name="Powell A.J."/>
            <person name="Barry K."/>
            <person name="Miller A.N."/>
            <person name="Grigoriev I.V."/>
            <person name="Debuchy R."/>
            <person name="Gladieux P."/>
            <person name="Thoren M.H."/>
            <person name="Johannesson H."/>
        </authorList>
    </citation>
    <scope>NUCLEOTIDE SEQUENCE</scope>
    <source>
        <strain evidence="2">PSN324</strain>
    </source>
</reference>
<feature type="transmembrane region" description="Helical" evidence="1">
    <location>
        <begin position="26"/>
        <end position="45"/>
    </location>
</feature>
<evidence type="ECO:0008006" key="4">
    <source>
        <dbReference type="Google" id="ProtNLM"/>
    </source>
</evidence>
<evidence type="ECO:0000313" key="2">
    <source>
        <dbReference type="EMBL" id="KAK4456679.1"/>
    </source>
</evidence>
<dbReference type="Proteomes" id="UP001321749">
    <property type="component" value="Unassembled WGS sequence"/>
</dbReference>
<organism evidence="2 3">
    <name type="scientific">Cladorrhinum samala</name>
    <dbReference type="NCBI Taxonomy" id="585594"/>
    <lineage>
        <taxon>Eukaryota</taxon>
        <taxon>Fungi</taxon>
        <taxon>Dikarya</taxon>
        <taxon>Ascomycota</taxon>
        <taxon>Pezizomycotina</taxon>
        <taxon>Sordariomycetes</taxon>
        <taxon>Sordariomycetidae</taxon>
        <taxon>Sordariales</taxon>
        <taxon>Podosporaceae</taxon>
        <taxon>Cladorrhinum</taxon>
    </lineage>
</organism>
<keyword evidence="3" id="KW-1185">Reference proteome</keyword>
<dbReference type="GO" id="GO:0020037">
    <property type="term" value="F:heme binding"/>
    <property type="evidence" value="ECO:0007669"/>
    <property type="project" value="InterPro"/>
</dbReference>
<keyword evidence="1" id="KW-1133">Transmembrane helix</keyword>